<dbReference type="OMA" id="PKYGSKA"/>
<evidence type="ECO:0000256" key="2">
    <source>
        <dbReference type="SAM" id="Phobius"/>
    </source>
</evidence>
<dbReference type="InterPro" id="IPR016444">
    <property type="entry name" value="Synaptobrevin/VAMP"/>
</dbReference>
<keyword evidence="2" id="KW-0812">Transmembrane</keyword>
<dbReference type="PROSITE" id="PS50892">
    <property type="entry name" value="V_SNARE"/>
    <property type="match status" value="1"/>
</dbReference>
<reference evidence="6" key="3">
    <citation type="journal article" date="2012" name="PLoS Pathog.">
        <title>Comparative genomics of the apicomplexan parasites Toxoplasma gondii and Neospora caninum: Coccidia differing in host range and transmission strategy.</title>
        <authorList>
            <person name="Reid A.J."/>
            <person name="Vermont S.J."/>
            <person name="Cotton J.A."/>
            <person name="Harris D."/>
            <person name="Hill-Cawthorne G.A."/>
            <person name="Konen-Waisman S."/>
            <person name="Latham S.M."/>
            <person name="Mourier T."/>
            <person name="Norton R."/>
            <person name="Quail M.A."/>
            <person name="Sanders M."/>
            <person name="Shanmugam D."/>
            <person name="Sohal A."/>
            <person name="Wasmuth J.D."/>
            <person name="Brunk B."/>
            <person name="Grigg M.E."/>
            <person name="Howard J.C."/>
            <person name="Parkinson J."/>
            <person name="Roos D.S."/>
            <person name="Trees A.J."/>
            <person name="Berriman M."/>
            <person name="Pain A."/>
            <person name="Wastling J.M."/>
        </authorList>
    </citation>
    <scope>NUCLEOTIDE SEQUENCE [LARGE SCALE GENOMIC DNA]</scope>
    <source>
        <strain evidence="6">Liverpool</strain>
    </source>
</reference>
<sequence>MKGATGTASPDPGFASTNVSLAGSAVSASGETKPPWNIGFVAVGNLKSKTVLDTFYSRLTSREKSALAPLFPRVLQTAPDAAPGLRRKFSVDDGGNMFLASDPTGAFLFGLYVHDKKYAERLAFALLAEVQQLVSEAVRDQPACGIKAGLLEKRLRQAVKGLISRFEQPESVDKTTEVLKKVEDVKIEMEKNVQMVLQNHANLESLESKTGQLAESAKTFKETAGDVKQAMRWQKIKLTVMLCIVIAATFGYLIYVVVDLISNSEK</sequence>
<dbReference type="Proteomes" id="UP000007494">
    <property type="component" value="Chromosome VIIb"/>
</dbReference>
<protein>
    <submittedName>
        <fullName evidence="4">Putative synaptobrevin-like protein</fullName>
    </submittedName>
    <submittedName>
        <fullName evidence="5">Synaptobrevin-like protein, putative</fullName>
    </submittedName>
</protein>
<keyword evidence="2" id="KW-1133">Transmembrane helix</keyword>
<dbReference type="RefSeq" id="XP_003883202.1">
    <property type="nucleotide sequence ID" value="XM_003883153.1"/>
</dbReference>
<dbReference type="GeneID" id="13443437"/>
<dbReference type="CDD" id="cd15843">
    <property type="entry name" value="R-SNARE"/>
    <property type="match status" value="1"/>
</dbReference>
<dbReference type="AlphaFoldDB" id="F0VHH6"/>
<evidence type="ECO:0000313" key="5">
    <source>
        <dbReference type="EMBL" id="CEL67159.1"/>
    </source>
</evidence>
<dbReference type="InterPro" id="IPR042855">
    <property type="entry name" value="V_SNARE_CC"/>
</dbReference>
<dbReference type="EMBL" id="FR823389">
    <property type="protein sequence ID" value="CBZ53170.1"/>
    <property type="molecule type" value="Genomic_DNA"/>
</dbReference>
<keyword evidence="2" id="KW-0472">Membrane</keyword>
<feature type="domain" description="V-SNARE coiled-coil homology" evidence="3">
    <location>
        <begin position="174"/>
        <end position="234"/>
    </location>
</feature>
<accession>F0VHH6</accession>
<dbReference type="InParanoid" id="F0VHH6"/>
<keyword evidence="6" id="KW-1185">Reference proteome</keyword>
<name>F0VHH6_NEOCL</name>
<dbReference type="OrthoDB" id="329951at2759"/>
<feature type="transmembrane region" description="Helical" evidence="2">
    <location>
        <begin position="238"/>
        <end position="258"/>
    </location>
</feature>
<organism evidence="4 6">
    <name type="scientific">Neospora caninum (strain Liverpool)</name>
    <dbReference type="NCBI Taxonomy" id="572307"/>
    <lineage>
        <taxon>Eukaryota</taxon>
        <taxon>Sar</taxon>
        <taxon>Alveolata</taxon>
        <taxon>Apicomplexa</taxon>
        <taxon>Conoidasida</taxon>
        <taxon>Coccidia</taxon>
        <taxon>Eucoccidiorida</taxon>
        <taxon>Eimeriorina</taxon>
        <taxon>Sarcocystidae</taxon>
        <taxon>Neospora</taxon>
    </lineage>
</organism>
<dbReference type="PANTHER" id="PTHR45701">
    <property type="entry name" value="SYNAPTOBREVIN FAMILY MEMBER"/>
    <property type="match status" value="1"/>
</dbReference>
<dbReference type="eggNOG" id="ENOG502SDZ9">
    <property type="taxonomic scope" value="Eukaryota"/>
</dbReference>
<keyword evidence="1" id="KW-0175">Coiled coil</keyword>
<dbReference type="VEuPathDB" id="ToxoDB:NCLIV_029580"/>
<reference evidence="4" key="2">
    <citation type="submission" date="2011-03" db="EMBL/GenBank/DDBJ databases">
        <title>Comparative genomics and transcriptomics of Neospora caninum and Toxoplasma gondii.</title>
        <authorList>
            <person name="Reid A.J."/>
            <person name="Sohal A."/>
            <person name="Harris D."/>
            <person name="Quail M."/>
            <person name="Sanders M."/>
            <person name="Berriman M."/>
            <person name="Wastling J.M."/>
            <person name="Pain A."/>
        </authorList>
    </citation>
    <scope>NUCLEOTIDE SEQUENCE</scope>
    <source>
        <strain evidence="4">Liverpool</strain>
    </source>
</reference>
<dbReference type="EMBL" id="LN714482">
    <property type="protein sequence ID" value="CEL67159.1"/>
    <property type="molecule type" value="Genomic_DNA"/>
</dbReference>
<gene>
    <name evidence="5" type="ORF">BN1204_029580</name>
    <name evidence="4" type="ORF">NCLIV_029580</name>
</gene>
<dbReference type="SUPFAM" id="SSF58038">
    <property type="entry name" value="SNARE fusion complex"/>
    <property type="match status" value="1"/>
</dbReference>
<evidence type="ECO:0000256" key="1">
    <source>
        <dbReference type="PROSITE-ProRule" id="PRU00290"/>
    </source>
</evidence>
<proteinExistence type="predicted"/>
<reference evidence="4" key="1">
    <citation type="submission" date="2011-02" db="EMBL/GenBank/DDBJ databases">
        <authorList>
            <person name="Aslett M."/>
        </authorList>
    </citation>
    <scope>NUCLEOTIDE SEQUENCE</scope>
    <source>
        <strain evidence="4">Liverpool</strain>
    </source>
</reference>
<evidence type="ECO:0000259" key="3">
    <source>
        <dbReference type="PROSITE" id="PS50892"/>
    </source>
</evidence>
<dbReference type="Pfam" id="PF00957">
    <property type="entry name" value="Synaptobrevin"/>
    <property type="match status" value="1"/>
</dbReference>
<evidence type="ECO:0000313" key="6">
    <source>
        <dbReference type="Proteomes" id="UP000007494"/>
    </source>
</evidence>
<dbReference type="Gene3D" id="1.20.5.110">
    <property type="match status" value="1"/>
</dbReference>
<reference evidence="5" key="4">
    <citation type="journal article" date="2015" name="PLoS ONE">
        <title>Comprehensive Evaluation of Toxoplasma gondii VEG and Neospora caninum LIV Genomes with Tachyzoite Stage Transcriptome and Proteome Defines Novel Transcript Features.</title>
        <authorList>
            <person name="Ramaprasad A."/>
            <person name="Mourier T."/>
            <person name="Naeem R."/>
            <person name="Malas T.B."/>
            <person name="Moussa E."/>
            <person name="Panigrahi A."/>
            <person name="Vermont S.J."/>
            <person name="Otto T.D."/>
            <person name="Wastling J."/>
            <person name="Pain A."/>
        </authorList>
    </citation>
    <scope>NUCLEOTIDE SEQUENCE</scope>
    <source>
        <strain evidence="5">Liverpool</strain>
    </source>
</reference>
<evidence type="ECO:0000313" key="4">
    <source>
        <dbReference type="EMBL" id="CBZ53170.1"/>
    </source>
</evidence>